<sequence>MSVFAVQDSRKNSIGDRGEEPTSLVSASLFVEGDTMDEGGEALNQRGSKKEGTLKAR</sequence>
<reference evidence="3" key="1">
    <citation type="journal article" date="2017" name="Front. Plant Sci.">
        <title>Climate Clever Clovers: New Paradigm to Reduce the Environmental Footprint of Ruminants by Breeding Low Methanogenic Forages Utilizing Haplotype Variation.</title>
        <authorList>
            <person name="Kaur P."/>
            <person name="Appels R."/>
            <person name="Bayer P.E."/>
            <person name="Keeble-Gagnere G."/>
            <person name="Wang J."/>
            <person name="Hirakawa H."/>
            <person name="Shirasawa K."/>
            <person name="Vercoe P."/>
            <person name="Stefanova K."/>
            <person name="Durmic Z."/>
            <person name="Nichols P."/>
            <person name="Revell C."/>
            <person name="Isobe S.N."/>
            <person name="Edwards D."/>
            <person name="Erskine W."/>
        </authorList>
    </citation>
    <scope>NUCLEOTIDE SEQUENCE [LARGE SCALE GENOMIC DNA]</scope>
    <source>
        <strain evidence="3">cv. Daliak</strain>
    </source>
</reference>
<feature type="compositionally biased region" description="Basic and acidic residues" evidence="1">
    <location>
        <begin position="48"/>
        <end position="57"/>
    </location>
</feature>
<dbReference type="AlphaFoldDB" id="A0A2Z6PIL3"/>
<dbReference type="Proteomes" id="UP000242715">
    <property type="component" value="Unassembled WGS sequence"/>
</dbReference>
<name>A0A2Z6PIL3_TRISU</name>
<dbReference type="EMBL" id="DF975033">
    <property type="protein sequence ID" value="GAU51240.1"/>
    <property type="molecule type" value="Genomic_DNA"/>
</dbReference>
<proteinExistence type="predicted"/>
<protein>
    <submittedName>
        <fullName evidence="2">Uncharacterized protein</fullName>
    </submittedName>
</protein>
<evidence type="ECO:0000313" key="2">
    <source>
        <dbReference type="EMBL" id="GAU51240.1"/>
    </source>
</evidence>
<evidence type="ECO:0000256" key="1">
    <source>
        <dbReference type="SAM" id="MobiDB-lite"/>
    </source>
</evidence>
<evidence type="ECO:0000313" key="3">
    <source>
        <dbReference type="Proteomes" id="UP000242715"/>
    </source>
</evidence>
<gene>
    <name evidence="2" type="ORF">TSUD_129870</name>
</gene>
<feature type="region of interest" description="Disordered" evidence="1">
    <location>
        <begin position="1"/>
        <end position="57"/>
    </location>
</feature>
<feature type="compositionally biased region" description="Basic and acidic residues" evidence="1">
    <location>
        <begin position="8"/>
        <end position="20"/>
    </location>
</feature>
<accession>A0A2Z6PIL3</accession>
<organism evidence="2 3">
    <name type="scientific">Trifolium subterraneum</name>
    <name type="common">Subterranean clover</name>
    <dbReference type="NCBI Taxonomy" id="3900"/>
    <lineage>
        <taxon>Eukaryota</taxon>
        <taxon>Viridiplantae</taxon>
        <taxon>Streptophyta</taxon>
        <taxon>Embryophyta</taxon>
        <taxon>Tracheophyta</taxon>
        <taxon>Spermatophyta</taxon>
        <taxon>Magnoliopsida</taxon>
        <taxon>eudicotyledons</taxon>
        <taxon>Gunneridae</taxon>
        <taxon>Pentapetalae</taxon>
        <taxon>rosids</taxon>
        <taxon>fabids</taxon>
        <taxon>Fabales</taxon>
        <taxon>Fabaceae</taxon>
        <taxon>Papilionoideae</taxon>
        <taxon>50 kb inversion clade</taxon>
        <taxon>NPAAA clade</taxon>
        <taxon>Hologalegina</taxon>
        <taxon>IRL clade</taxon>
        <taxon>Trifolieae</taxon>
        <taxon>Trifolium</taxon>
    </lineage>
</organism>
<keyword evidence="3" id="KW-1185">Reference proteome</keyword>